<gene>
    <name evidence="2" type="ORF">ILEXP_LOCUS39112</name>
</gene>
<evidence type="ECO:0000313" key="3">
    <source>
        <dbReference type="Proteomes" id="UP001642360"/>
    </source>
</evidence>
<protein>
    <recommendedName>
        <fullName evidence="4">Zinc knuckle CX2CX4HX4C domain-containing protein</fullName>
    </recommendedName>
</protein>
<organism evidence="2 3">
    <name type="scientific">Ilex paraguariensis</name>
    <name type="common">yerba mate</name>
    <dbReference type="NCBI Taxonomy" id="185542"/>
    <lineage>
        <taxon>Eukaryota</taxon>
        <taxon>Viridiplantae</taxon>
        <taxon>Streptophyta</taxon>
        <taxon>Embryophyta</taxon>
        <taxon>Tracheophyta</taxon>
        <taxon>Spermatophyta</taxon>
        <taxon>Magnoliopsida</taxon>
        <taxon>eudicotyledons</taxon>
        <taxon>Gunneridae</taxon>
        <taxon>Pentapetalae</taxon>
        <taxon>asterids</taxon>
        <taxon>campanulids</taxon>
        <taxon>Aquifoliales</taxon>
        <taxon>Aquifoliaceae</taxon>
        <taxon>Ilex</taxon>
    </lineage>
</organism>
<name>A0ABC8TJP8_9AQUA</name>
<reference evidence="2 3" key="1">
    <citation type="submission" date="2024-02" db="EMBL/GenBank/DDBJ databases">
        <authorList>
            <person name="Vignale AGUSTIN F."/>
            <person name="Sosa J E."/>
            <person name="Modenutti C."/>
        </authorList>
    </citation>
    <scope>NUCLEOTIDE SEQUENCE [LARGE SCALE GENOMIC DNA]</scope>
</reference>
<evidence type="ECO:0000256" key="1">
    <source>
        <dbReference type="SAM" id="MobiDB-lite"/>
    </source>
</evidence>
<dbReference type="Proteomes" id="UP001642360">
    <property type="component" value="Unassembled WGS sequence"/>
</dbReference>
<feature type="region of interest" description="Disordered" evidence="1">
    <location>
        <begin position="94"/>
        <end position="116"/>
    </location>
</feature>
<keyword evidence="3" id="KW-1185">Reference proteome</keyword>
<sequence>MEINDNIEKVEIVVEYQWRPKTCHSCKVFGHSDSNCPKLAIASAWKPKNLPKKPEDSRSEKGKSFISTVEFVSLDLPTICAVLDANPITFVQSQEQHITQNPPDALLPPQNQQDSQ</sequence>
<proteinExistence type="predicted"/>
<dbReference type="AlphaFoldDB" id="A0ABC8TJP8"/>
<dbReference type="EMBL" id="CAUOFW020005336">
    <property type="protein sequence ID" value="CAK9169643.1"/>
    <property type="molecule type" value="Genomic_DNA"/>
</dbReference>
<feature type="non-terminal residue" evidence="2">
    <location>
        <position position="116"/>
    </location>
</feature>
<accession>A0ABC8TJP8</accession>
<comment type="caution">
    <text evidence="2">The sequence shown here is derived from an EMBL/GenBank/DDBJ whole genome shotgun (WGS) entry which is preliminary data.</text>
</comment>
<evidence type="ECO:0008006" key="4">
    <source>
        <dbReference type="Google" id="ProtNLM"/>
    </source>
</evidence>
<evidence type="ECO:0000313" key="2">
    <source>
        <dbReference type="EMBL" id="CAK9169643.1"/>
    </source>
</evidence>